<dbReference type="CDD" id="cd08503">
    <property type="entry name" value="PBP2_NikA_DppA_OppA_like_17"/>
    <property type="match status" value="1"/>
</dbReference>
<keyword evidence="4" id="KW-1185">Reference proteome</keyword>
<reference evidence="3 4" key="1">
    <citation type="submission" date="2017-05" db="EMBL/GenBank/DDBJ databases">
        <title>Complete genome sequence of Streptomyces sp. SCSIO 03032 revealed the diverse biosynthetic pathways for its bioactive secondary metabolites.</title>
        <authorList>
            <person name="Ma L."/>
            <person name="Zhu Y."/>
            <person name="Zhang W."/>
            <person name="Zhang G."/>
            <person name="Tian X."/>
            <person name="Zhang S."/>
            <person name="Zhang C."/>
        </authorList>
    </citation>
    <scope>NUCLEOTIDE SEQUENCE [LARGE SCALE GENOMIC DNA]</scope>
    <source>
        <strain evidence="3 4">SCSIO 03032</strain>
    </source>
</reference>
<dbReference type="InterPro" id="IPR030678">
    <property type="entry name" value="Peptide/Ni-bd"/>
</dbReference>
<evidence type="ECO:0000313" key="4">
    <source>
        <dbReference type="Proteomes" id="UP000194218"/>
    </source>
</evidence>
<dbReference type="Proteomes" id="UP000194218">
    <property type="component" value="Chromosome"/>
</dbReference>
<dbReference type="Gene3D" id="3.40.190.10">
    <property type="entry name" value="Periplasmic binding protein-like II"/>
    <property type="match status" value="1"/>
</dbReference>
<dbReference type="KEGG" id="smao:CAG99_24215"/>
<dbReference type="PIRSF" id="PIRSF002741">
    <property type="entry name" value="MppA"/>
    <property type="match status" value="1"/>
</dbReference>
<dbReference type="PANTHER" id="PTHR30290">
    <property type="entry name" value="PERIPLASMIC BINDING COMPONENT OF ABC TRANSPORTER"/>
    <property type="match status" value="1"/>
</dbReference>
<dbReference type="EMBL" id="CP021121">
    <property type="protein sequence ID" value="ARQ72611.1"/>
    <property type="molecule type" value="Genomic_DNA"/>
</dbReference>
<accession>A0A1W7D690</accession>
<name>A0A1W7D690_9ACTN</name>
<dbReference type="Pfam" id="PF00496">
    <property type="entry name" value="SBP_bac_5"/>
    <property type="match status" value="1"/>
</dbReference>
<evidence type="ECO:0000259" key="2">
    <source>
        <dbReference type="Pfam" id="PF00496"/>
    </source>
</evidence>
<dbReference type="PANTHER" id="PTHR30290:SF65">
    <property type="entry name" value="MONOACYL PHOSPHATIDYLINOSITOL TETRAMANNOSIDE-BINDING PROTEIN LPQW-RELATED"/>
    <property type="match status" value="1"/>
</dbReference>
<feature type="compositionally biased region" description="Low complexity" evidence="1">
    <location>
        <begin position="7"/>
        <end position="16"/>
    </location>
</feature>
<sequence length="494" mass="52239">MAGFLTGCSSASSSSQGGDGGGNGDGGTLRAAFAGGGSSETLNYLLGPTALDFVRARLVHGALGAIDAGQPDGVRYGVLESIGVSDDLATYTLRLRDAVAFTDGSPVTAADLLYSLRAPDELGGLPFTRLVGRNFDLAAARVVDDRTLDLPTLTPIADGRLLLCQSMLVVKEGVTEFTPETPSCGPFVIEAFEPGRQTVLRRNPDWFGPAIGEEVSLAEIHLLSIGDPEARVNALRGGQAEFVSGVSPATARTLADAEGIAVTAGEPPYVSNLRFVMNLAHPPFQDERVRRAFRLAIDRQAVVDTVYFGRAHLGNDVPALGFPGYHRELEQRAHDPEAAEALLREAGHAGMAIELTAGPELTGMVETATLMVEHLRAIGVDATLNELPAGQLFADYEAYQRLPFAAGYNPPAPFEPNHTPGNFPDVDELVVTARSATAEADRTAASREAQRLLWERGNEIIPVFVPTVDAHADGVGGVRHLQFPDLSLATLDAA</sequence>
<dbReference type="SUPFAM" id="SSF53850">
    <property type="entry name" value="Periplasmic binding protein-like II"/>
    <property type="match status" value="1"/>
</dbReference>
<gene>
    <name evidence="3" type="ORF">CAG99_24215</name>
</gene>
<dbReference type="Gene3D" id="3.10.105.10">
    <property type="entry name" value="Dipeptide-binding Protein, Domain 3"/>
    <property type="match status" value="1"/>
</dbReference>
<proteinExistence type="predicted"/>
<evidence type="ECO:0000256" key="1">
    <source>
        <dbReference type="SAM" id="MobiDB-lite"/>
    </source>
</evidence>
<dbReference type="GO" id="GO:0043190">
    <property type="term" value="C:ATP-binding cassette (ABC) transporter complex"/>
    <property type="evidence" value="ECO:0007669"/>
    <property type="project" value="InterPro"/>
</dbReference>
<organism evidence="3 4">
    <name type="scientific">Streptomyces marincola</name>
    <dbReference type="NCBI Taxonomy" id="2878388"/>
    <lineage>
        <taxon>Bacteria</taxon>
        <taxon>Bacillati</taxon>
        <taxon>Actinomycetota</taxon>
        <taxon>Actinomycetes</taxon>
        <taxon>Kitasatosporales</taxon>
        <taxon>Streptomycetaceae</taxon>
        <taxon>Streptomyces</taxon>
    </lineage>
</organism>
<feature type="region of interest" description="Disordered" evidence="1">
    <location>
        <begin position="1"/>
        <end position="23"/>
    </location>
</feature>
<dbReference type="InterPro" id="IPR039424">
    <property type="entry name" value="SBP_5"/>
</dbReference>
<protein>
    <submittedName>
        <fullName evidence="3">ABC transporter substrate-binding protein</fullName>
    </submittedName>
</protein>
<dbReference type="GO" id="GO:1904680">
    <property type="term" value="F:peptide transmembrane transporter activity"/>
    <property type="evidence" value="ECO:0007669"/>
    <property type="project" value="TreeGrafter"/>
</dbReference>
<feature type="domain" description="Solute-binding protein family 5" evidence="2">
    <location>
        <begin position="76"/>
        <end position="417"/>
    </location>
</feature>
<dbReference type="InterPro" id="IPR000914">
    <property type="entry name" value="SBP_5_dom"/>
</dbReference>
<dbReference type="AlphaFoldDB" id="A0A1W7D690"/>
<dbReference type="GO" id="GO:0015833">
    <property type="term" value="P:peptide transport"/>
    <property type="evidence" value="ECO:0007669"/>
    <property type="project" value="TreeGrafter"/>
</dbReference>
<dbReference type="OrthoDB" id="9046151at2"/>
<evidence type="ECO:0000313" key="3">
    <source>
        <dbReference type="EMBL" id="ARQ72611.1"/>
    </source>
</evidence>
<dbReference type="GO" id="GO:0042597">
    <property type="term" value="C:periplasmic space"/>
    <property type="evidence" value="ECO:0007669"/>
    <property type="project" value="UniProtKB-ARBA"/>
</dbReference>